<accession>J9G7V2</accession>
<keyword evidence="1" id="KW-1133">Transmembrane helix</keyword>
<comment type="caution">
    <text evidence="3">The sequence shown here is derived from an EMBL/GenBank/DDBJ whole genome shotgun (WGS) entry which is preliminary data.</text>
</comment>
<dbReference type="PROSITE" id="PS51257">
    <property type="entry name" value="PROKAR_LIPOPROTEIN"/>
    <property type="match status" value="1"/>
</dbReference>
<dbReference type="Pfam" id="PF06713">
    <property type="entry name" value="bPH_4"/>
    <property type="match status" value="1"/>
</dbReference>
<organism evidence="3">
    <name type="scientific">gut metagenome</name>
    <dbReference type="NCBI Taxonomy" id="749906"/>
    <lineage>
        <taxon>unclassified sequences</taxon>
        <taxon>metagenomes</taxon>
        <taxon>organismal metagenomes</taxon>
    </lineage>
</organism>
<protein>
    <submittedName>
        <fullName evidence="3">Membrane protein containing DUF1200</fullName>
    </submittedName>
</protein>
<feature type="domain" description="Uncharacterized protein YyaB-like PH" evidence="2">
    <location>
        <begin position="53"/>
        <end position="128"/>
    </location>
</feature>
<evidence type="ECO:0000259" key="2">
    <source>
        <dbReference type="Pfam" id="PF06713"/>
    </source>
</evidence>
<proteinExistence type="predicted"/>
<name>J9G7V2_9ZZZZ</name>
<dbReference type="GO" id="GO:0030153">
    <property type="term" value="P:bacteriocin immunity"/>
    <property type="evidence" value="ECO:0007669"/>
    <property type="project" value="InterPro"/>
</dbReference>
<reference evidence="3" key="1">
    <citation type="journal article" date="2012" name="PLoS ONE">
        <title>Gene sets for utilization of primary and secondary nutrition supplies in the distal gut of endangered iberian lynx.</title>
        <authorList>
            <person name="Alcaide M."/>
            <person name="Messina E."/>
            <person name="Richter M."/>
            <person name="Bargiela R."/>
            <person name="Peplies J."/>
            <person name="Huws S.A."/>
            <person name="Newbold C.J."/>
            <person name="Golyshin P.N."/>
            <person name="Simon M.A."/>
            <person name="Lopez G."/>
            <person name="Yakimov M.M."/>
            <person name="Ferrer M."/>
        </authorList>
    </citation>
    <scope>NUCLEOTIDE SEQUENCE</scope>
</reference>
<keyword evidence="1" id="KW-0472">Membrane</keyword>
<feature type="transmembrane region" description="Helical" evidence="1">
    <location>
        <begin position="12"/>
        <end position="29"/>
    </location>
</feature>
<dbReference type="AlphaFoldDB" id="J9G7V2"/>
<feature type="transmembrane region" description="Helical" evidence="1">
    <location>
        <begin position="35"/>
        <end position="55"/>
    </location>
</feature>
<sequence length="134" mass="15389">MEREYKSKIGWWYHLVIIIVVVGCVVAFLRSNIGVMAGILMVALGVLHVFFNTYYRITEDEFLVAHCSIFPEKRIAIAEIECLESTVMPVSSYALSLDRLIVWSDGKPWMLISPDNRADFIKQLKKINPNIQLK</sequence>
<evidence type="ECO:0000256" key="1">
    <source>
        <dbReference type="SAM" id="Phobius"/>
    </source>
</evidence>
<dbReference type="InterPro" id="IPR009589">
    <property type="entry name" value="PH_YyaB-like"/>
</dbReference>
<evidence type="ECO:0000313" key="3">
    <source>
        <dbReference type="EMBL" id="EJX03337.1"/>
    </source>
</evidence>
<gene>
    <name evidence="3" type="ORF">EVA_08558</name>
</gene>
<keyword evidence="1" id="KW-0812">Transmembrane</keyword>
<dbReference type="EMBL" id="AMCI01002209">
    <property type="protein sequence ID" value="EJX03337.1"/>
    <property type="molecule type" value="Genomic_DNA"/>
</dbReference>